<name>A0AA38LAJ4_TAXCH</name>
<comment type="caution">
    <text evidence="7">The sequence shown here is derived from an EMBL/GenBank/DDBJ whole genome shotgun (WGS) entry which is preliminary data.</text>
</comment>
<keyword evidence="8" id="KW-1185">Reference proteome</keyword>
<dbReference type="Proteomes" id="UP000824469">
    <property type="component" value="Unassembled WGS sequence"/>
</dbReference>
<feature type="domain" description="RanBP2-type" evidence="6">
    <location>
        <begin position="339"/>
        <end position="368"/>
    </location>
</feature>
<evidence type="ECO:0000256" key="1">
    <source>
        <dbReference type="ARBA" id="ARBA00022723"/>
    </source>
</evidence>
<dbReference type="OMA" id="YKEWKWK"/>
<evidence type="ECO:0000256" key="2">
    <source>
        <dbReference type="ARBA" id="ARBA00022771"/>
    </source>
</evidence>
<accession>A0AA38LAJ4</accession>
<dbReference type="Pfam" id="PF00641">
    <property type="entry name" value="Zn_ribbon_RanBP"/>
    <property type="match status" value="1"/>
</dbReference>
<keyword evidence="2 4" id="KW-0863">Zinc-finger</keyword>
<evidence type="ECO:0000256" key="4">
    <source>
        <dbReference type="PROSITE-ProRule" id="PRU00322"/>
    </source>
</evidence>
<dbReference type="GO" id="GO:0008270">
    <property type="term" value="F:zinc ion binding"/>
    <property type="evidence" value="ECO:0007669"/>
    <property type="project" value="UniProtKB-KW"/>
</dbReference>
<dbReference type="Gene3D" id="4.10.1060.10">
    <property type="entry name" value="Zinc finger, RanBP2-type"/>
    <property type="match status" value="2"/>
</dbReference>
<dbReference type="SUPFAM" id="SSF90209">
    <property type="entry name" value="Ran binding protein zinc finger-like"/>
    <property type="match status" value="1"/>
</dbReference>
<dbReference type="PROSITE" id="PS50199">
    <property type="entry name" value="ZF_RANBP2_2"/>
    <property type="match status" value="2"/>
</dbReference>
<evidence type="ECO:0000313" key="7">
    <source>
        <dbReference type="EMBL" id="KAH9317959.1"/>
    </source>
</evidence>
<reference evidence="7 8" key="1">
    <citation type="journal article" date="2021" name="Nat. Plants">
        <title>The Taxus genome provides insights into paclitaxel biosynthesis.</title>
        <authorList>
            <person name="Xiong X."/>
            <person name="Gou J."/>
            <person name="Liao Q."/>
            <person name="Li Y."/>
            <person name="Zhou Q."/>
            <person name="Bi G."/>
            <person name="Li C."/>
            <person name="Du R."/>
            <person name="Wang X."/>
            <person name="Sun T."/>
            <person name="Guo L."/>
            <person name="Liang H."/>
            <person name="Lu P."/>
            <person name="Wu Y."/>
            <person name="Zhang Z."/>
            <person name="Ro D.K."/>
            <person name="Shang Y."/>
            <person name="Huang S."/>
            <person name="Yan J."/>
        </authorList>
    </citation>
    <scope>NUCLEOTIDE SEQUENCE [LARGE SCALE GENOMIC DNA]</scope>
    <source>
        <strain evidence="7">Ta-2019</strain>
    </source>
</reference>
<evidence type="ECO:0000256" key="5">
    <source>
        <dbReference type="SAM" id="MobiDB-lite"/>
    </source>
</evidence>
<feature type="domain" description="RanBP2-type" evidence="6">
    <location>
        <begin position="372"/>
        <end position="401"/>
    </location>
</feature>
<keyword evidence="1" id="KW-0479">Metal-binding</keyword>
<evidence type="ECO:0000259" key="6">
    <source>
        <dbReference type="PROSITE" id="PS50199"/>
    </source>
</evidence>
<keyword evidence="3" id="KW-0862">Zinc</keyword>
<dbReference type="InterPro" id="IPR036443">
    <property type="entry name" value="Znf_RanBP2_sf"/>
</dbReference>
<organism evidence="7 8">
    <name type="scientific">Taxus chinensis</name>
    <name type="common">Chinese yew</name>
    <name type="synonym">Taxus wallichiana var. chinensis</name>
    <dbReference type="NCBI Taxonomy" id="29808"/>
    <lineage>
        <taxon>Eukaryota</taxon>
        <taxon>Viridiplantae</taxon>
        <taxon>Streptophyta</taxon>
        <taxon>Embryophyta</taxon>
        <taxon>Tracheophyta</taxon>
        <taxon>Spermatophyta</taxon>
        <taxon>Pinopsida</taxon>
        <taxon>Pinidae</taxon>
        <taxon>Conifers II</taxon>
        <taxon>Cupressales</taxon>
        <taxon>Taxaceae</taxon>
        <taxon>Taxus</taxon>
    </lineage>
</organism>
<dbReference type="GO" id="GO:0005737">
    <property type="term" value="C:cytoplasm"/>
    <property type="evidence" value="ECO:0007669"/>
    <property type="project" value="TreeGrafter"/>
</dbReference>
<feature type="region of interest" description="Disordered" evidence="5">
    <location>
        <begin position="427"/>
        <end position="449"/>
    </location>
</feature>
<proteinExistence type="predicted"/>
<protein>
    <recommendedName>
        <fullName evidence="6">RanBP2-type domain-containing protein</fullName>
    </recommendedName>
</protein>
<dbReference type="GO" id="GO:0003729">
    <property type="term" value="F:mRNA binding"/>
    <property type="evidence" value="ECO:0007669"/>
    <property type="project" value="TreeGrafter"/>
</dbReference>
<dbReference type="InterPro" id="IPR001876">
    <property type="entry name" value="Znf_RanBP2"/>
</dbReference>
<dbReference type="EMBL" id="JAHRHJ020000004">
    <property type="protein sequence ID" value="KAH9317959.1"/>
    <property type="molecule type" value="Genomic_DNA"/>
</dbReference>
<gene>
    <name evidence="7" type="ORF">KI387_019728</name>
</gene>
<dbReference type="PANTHER" id="PTHR23111">
    <property type="entry name" value="ZINC FINGER PROTEIN"/>
    <property type="match status" value="1"/>
</dbReference>
<sequence length="449" mass="50562">MPWPDLAVTISINLPAHINGWWVSIQCMAVARTTTGAANGVVFLLDQVAVTWCSDCAKIGCTTTGAMRYSNAALGSNMLSSVLNTIENIERKDLGRGAGIDSAKLVQNVRPENNKTGVLPRQVEVCHPWAEWIELVDRLVEGNYFNATDEDENGDYVVEDMRGESEEDIRVFKALSDACRRFGRHRFDILRLLSRRDIQVIVGSGCPSLDGKVITSGKRLRAYVNLEEGDVCSSCALRASCKRAYVIPRREDTAQTVDVMQILMICAYHPLIGSSKHKLHMRKNVKASVRKLLKQVVELSATPLDPNLPKPVFLQPHPKVKQSQPLTRKKFGRDDIEKKRGDWLCPRCDFMNFAKNNECLQCDEIRPKPKLNLGEWECPGCGFINYKRNLACHKCECNRSQVGYMNPSTESTQQFTYKEWKWKKPVDWEDSPRPLDASIDAGINGNDNS</sequence>
<dbReference type="AlphaFoldDB" id="A0AA38LAJ4"/>
<dbReference type="SMART" id="SM00547">
    <property type="entry name" value="ZnF_RBZ"/>
    <property type="match status" value="2"/>
</dbReference>
<dbReference type="PROSITE" id="PS01358">
    <property type="entry name" value="ZF_RANBP2_1"/>
    <property type="match status" value="2"/>
</dbReference>
<evidence type="ECO:0000256" key="3">
    <source>
        <dbReference type="ARBA" id="ARBA00022833"/>
    </source>
</evidence>
<dbReference type="PANTHER" id="PTHR23111:SF29">
    <property type="entry name" value="OS07G0404300 PROTEIN"/>
    <property type="match status" value="1"/>
</dbReference>
<evidence type="ECO:0000313" key="8">
    <source>
        <dbReference type="Proteomes" id="UP000824469"/>
    </source>
</evidence>